<comment type="caution">
    <text evidence="1">The sequence shown here is derived from an EMBL/GenBank/DDBJ whole genome shotgun (WGS) entry which is preliminary data.</text>
</comment>
<evidence type="ECO:0000313" key="2">
    <source>
        <dbReference type="Proteomes" id="UP000565089"/>
    </source>
</evidence>
<evidence type="ECO:0000313" key="1">
    <source>
        <dbReference type="EMBL" id="MBB4717605.1"/>
    </source>
</evidence>
<proteinExistence type="predicted"/>
<sequence length="39" mass="4168">MPADSRERPARLAAGEHPALPRSVVGCLDRLRGPGVEET</sequence>
<dbReference type="Proteomes" id="UP000565089">
    <property type="component" value="Unassembled WGS sequence"/>
</dbReference>
<protein>
    <submittedName>
        <fullName evidence="1">Uncharacterized protein</fullName>
    </submittedName>
</protein>
<gene>
    <name evidence="1" type="ORF">BJ965_007487</name>
</gene>
<dbReference type="EMBL" id="JACHMS010000001">
    <property type="protein sequence ID" value="MBB4717605.1"/>
    <property type="molecule type" value="Genomic_DNA"/>
</dbReference>
<name>A0A7W7GLY9_9ACTN</name>
<accession>A0A7W7GLY9</accession>
<dbReference type="AlphaFoldDB" id="A0A7W7GLY9"/>
<keyword evidence="2" id="KW-1185">Reference proteome</keyword>
<reference evidence="1 2" key="1">
    <citation type="submission" date="2020-08" db="EMBL/GenBank/DDBJ databases">
        <title>Sequencing the genomes of 1000 actinobacteria strains.</title>
        <authorList>
            <person name="Klenk H.-P."/>
        </authorList>
    </citation>
    <scope>NUCLEOTIDE SEQUENCE [LARGE SCALE GENOMIC DNA]</scope>
    <source>
        <strain evidence="1 2">DSM 40483</strain>
    </source>
</reference>
<organism evidence="1 2">
    <name type="scientific">Streptomyces luteogriseus</name>
    <dbReference type="NCBI Taxonomy" id="68233"/>
    <lineage>
        <taxon>Bacteria</taxon>
        <taxon>Bacillati</taxon>
        <taxon>Actinomycetota</taxon>
        <taxon>Actinomycetes</taxon>
        <taxon>Kitasatosporales</taxon>
        <taxon>Streptomycetaceae</taxon>
        <taxon>Streptomyces</taxon>
    </lineage>
</organism>